<gene>
    <name evidence="1" type="ORF">ACFOEJ_16640</name>
</gene>
<organism evidence="1 2">
    <name type="scientific">Planomicrobium okeanokoites</name>
    <name type="common">Planococcus okeanokoites</name>
    <name type="synonym">Flavobacterium okeanokoites</name>
    <dbReference type="NCBI Taxonomy" id="244"/>
    <lineage>
        <taxon>Bacteria</taxon>
        <taxon>Bacillati</taxon>
        <taxon>Bacillota</taxon>
        <taxon>Bacilli</taxon>
        <taxon>Bacillales</taxon>
        <taxon>Caryophanaceae</taxon>
        <taxon>Planomicrobium</taxon>
    </lineage>
</organism>
<comment type="caution">
    <text evidence="1">The sequence shown here is derived from an EMBL/GenBank/DDBJ whole genome shotgun (WGS) entry which is preliminary data.</text>
</comment>
<evidence type="ECO:0000313" key="1">
    <source>
        <dbReference type="EMBL" id="MFC3212698.1"/>
    </source>
</evidence>
<accession>A0ABV7KTB4</accession>
<protein>
    <submittedName>
        <fullName evidence="1">DUF669 domain-containing protein</fullName>
    </submittedName>
</protein>
<name>A0ABV7KTB4_PLAOK</name>
<evidence type="ECO:0000313" key="2">
    <source>
        <dbReference type="Proteomes" id="UP001595625"/>
    </source>
</evidence>
<reference evidence="2" key="1">
    <citation type="journal article" date="2019" name="Int. J. Syst. Evol. Microbiol.">
        <title>The Global Catalogue of Microorganisms (GCM) 10K type strain sequencing project: providing services to taxonomists for standard genome sequencing and annotation.</title>
        <authorList>
            <consortium name="The Broad Institute Genomics Platform"/>
            <consortium name="The Broad Institute Genome Sequencing Center for Infectious Disease"/>
            <person name="Wu L."/>
            <person name="Ma J."/>
        </authorList>
    </citation>
    <scope>NUCLEOTIDE SEQUENCE [LARGE SCALE GENOMIC DNA]</scope>
    <source>
        <strain evidence="2">CCM 320</strain>
    </source>
</reference>
<dbReference type="Pfam" id="PF05037">
    <property type="entry name" value="DUF669"/>
    <property type="match status" value="1"/>
</dbReference>
<sequence length="147" mass="17136">MAIKLNLNQEVKEAPQQIKAGEYEVTATNFDTKVVGDKNVISFEYEIRDDVEQEFQGRKIFQDDFFCTEKALWKIENASIAAGFTEEESEFEKYTEWAKAFLNKKLRLVVKYEEANNGKEYLRVKYYNKSRVAPPAPVDIDESELPF</sequence>
<dbReference type="EMBL" id="JBHRUJ010000028">
    <property type="protein sequence ID" value="MFC3212698.1"/>
    <property type="molecule type" value="Genomic_DNA"/>
</dbReference>
<proteinExistence type="predicted"/>
<keyword evidence="2" id="KW-1185">Reference proteome</keyword>
<dbReference type="RefSeq" id="WP_117313861.1">
    <property type="nucleotide sequence ID" value="NZ_JBHRUJ010000028.1"/>
</dbReference>
<dbReference type="InterPro" id="IPR007731">
    <property type="entry name" value="DUF669"/>
</dbReference>
<dbReference type="Proteomes" id="UP001595625">
    <property type="component" value="Unassembled WGS sequence"/>
</dbReference>